<dbReference type="GO" id="GO:0003676">
    <property type="term" value="F:nucleic acid binding"/>
    <property type="evidence" value="ECO:0007669"/>
    <property type="project" value="InterPro"/>
</dbReference>
<dbReference type="GO" id="GO:0006304">
    <property type="term" value="P:DNA modification"/>
    <property type="evidence" value="ECO:0007669"/>
    <property type="project" value="InterPro"/>
</dbReference>
<evidence type="ECO:0000256" key="2">
    <source>
        <dbReference type="ARBA" id="ARBA00011900"/>
    </source>
</evidence>
<dbReference type="GO" id="GO:0032259">
    <property type="term" value="P:methylation"/>
    <property type="evidence" value="ECO:0007669"/>
    <property type="project" value="UniProtKB-KW"/>
</dbReference>
<comment type="similarity">
    <text evidence="1">Belongs to the N(4)/N(6)-methyltransferase family.</text>
</comment>
<dbReference type="EC" id="2.1.1.72" evidence="2"/>
<dbReference type="PROSITE" id="PS00092">
    <property type="entry name" value="N6_MTASE"/>
    <property type="match status" value="1"/>
</dbReference>
<evidence type="ECO:0000256" key="6">
    <source>
        <dbReference type="ARBA" id="ARBA00047942"/>
    </source>
</evidence>
<dbReference type="PANTHER" id="PTHR33841:SF5">
    <property type="entry name" value="DNA METHYLASE (MODIFICATION METHYLASE) (METHYLTRANSFERASE)-RELATED"/>
    <property type="match status" value="1"/>
</dbReference>
<dbReference type="InterPro" id="IPR002052">
    <property type="entry name" value="DNA_methylase_N6_adenine_CS"/>
</dbReference>
<evidence type="ECO:0000313" key="9">
    <source>
        <dbReference type="EMBL" id="DAE18662.1"/>
    </source>
</evidence>
<keyword evidence="5" id="KW-0949">S-adenosyl-L-methionine</keyword>
<evidence type="ECO:0000259" key="7">
    <source>
        <dbReference type="Pfam" id="PF07669"/>
    </source>
</evidence>
<dbReference type="PRINTS" id="PR00507">
    <property type="entry name" value="N12N6MTFRASE"/>
</dbReference>
<evidence type="ECO:0000256" key="3">
    <source>
        <dbReference type="ARBA" id="ARBA00022603"/>
    </source>
</evidence>
<keyword evidence="3" id="KW-0489">Methyltransferase</keyword>
<protein>
    <recommendedName>
        <fullName evidence="2">site-specific DNA-methyltransferase (adenine-specific)</fullName>
        <ecNumber evidence="2">2.1.1.72</ecNumber>
    </recommendedName>
</protein>
<dbReference type="Pfam" id="PF07669">
    <property type="entry name" value="Eco57I"/>
    <property type="match status" value="1"/>
</dbReference>
<name>A0A8S5QH84_9CAUD</name>
<dbReference type="InterPro" id="IPR011639">
    <property type="entry name" value="MethylTrfase_TaqI-like_dom"/>
</dbReference>
<dbReference type="Gene3D" id="3.40.50.150">
    <property type="entry name" value="Vaccinia Virus protein VP39"/>
    <property type="match status" value="1"/>
</dbReference>
<dbReference type="GO" id="GO:0009007">
    <property type="term" value="F:site-specific DNA-methyltransferase (adenine-specific) activity"/>
    <property type="evidence" value="ECO:0007669"/>
    <property type="project" value="UniProtKB-EC"/>
</dbReference>
<feature type="domain" description="Type II methyltransferase M.TaqI-like" evidence="7">
    <location>
        <begin position="85"/>
        <end position="200"/>
    </location>
</feature>
<reference evidence="9" key="1">
    <citation type="journal article" date="2021" name="Proc. Natl. Acad. Sci. U.S.A.">
        <title>A Catalog of Tens of Thousands of Viruses from Human Metagenomes Reveals Hidden Associations with Chronic Diseases.</title>
        <authorList>
            <person name="Tisza M.J."/>
            <person name="Buck C.B."/>
        </authorList>
    </citation>
    <scope>NUCLEOTIDE SEQUENCE</scope>
    <source>
        <strain evidence="9">CtLgc23</strain>
    </source>
</reference>
<dbReference type="Pfam" id="PF22837">
    <property type="entry name" value="M_Eco57I_C"/>
    <property type="match status" value="1"/>
</dbReference>
<evidence type="ECO:0000256" key="4">
    <source>
        <dbReference type="ARBA" id="ARBA00022679"/>
    </source>
</evidence>
<evidence type="ECO:0000256" key="1">
    <source>
        <dbReference type="ARBA" id="ARBA00006594"/>
    </source>
</evidence>
<dbReference type="InterPro" id="IPR050953">
    <property type="entry name" value="N4_N6_ade-DNA_methylase"/>
</dbReference>
<proteinExistence type="inferred from homology"/>
<organism evidence="9">
    <name type="scientific">Siphoviridae sp. ctLgc23</name>
    <dbReference type="NCBI Taxonomy" id="2825455"/>
    <lineage>
        <taxon>Viruses</taxon>
        <taxon>Duplodnaviria</taxon>
        <taxon>Heunggongvirae</taxon>
        <taxon>Uroviricota</taxon>
        <taxon>Caudoviricetes</taxon>
    </lineage>
</organism>
<accession>A0A8S5QH84</accession>
<dbReference type="EMBL" id="BK015660">
    <property type="protein sequence ID" value="DAE18662.1"/>
    <property type="molecule type" value="Genomic_DNA"/>
</dbReference>
<dbReference type="PANTHER" id="PTHR33841">
    <property type="entry name" value="DNA METHYLTRANSFERASE YEEA-RELATED"/>
    <property type="match status" value="1"/>
</dbReference>
<sequence>MNFKKNESAQKLRGGYYTPLDLSAFLAKWVQQTNPQKLLEPSCGDGVFFEAMSRVGGFSKTDVTGFELDEEEATRAAERVSSSHFSKLTIHQADFLEWGLIQIINKNQYFDAVLGNPPFIRYQYLPKAFQDFSESIFEALQVKFTKHTNAWVPFVLASIALLRPGGRLAMVIPSEIVHVTHAQGLRTFMGKHCKKVVLIDPQEIWFDGTLQGTVLLLAEKKENIFSPSEGVAIYPVKNKEFLEKSPWNTFQSAKPINGKTVTGKWTRALVNKESIDLFDSLAEHSSVHLFNNIARVDVGIVTGANKFFLVTDDVVAKYSLGQWAYPMFGRSEHCPGIVYDQKQHDENKRKGNATNFIWFKPTDKLSIDAKKYIEYGESQDLTLRYKCRIRTPWYSVPSVYSTEIGMLKRSHHCPRLIYNDIRAYTTDTAYRITTNTVAAKKLVGCFINPLTMLSAELEGRHYGGGVLELIPSEIERLIIPLPNSVMVDIAKLDVDIRNKPIEDVLKRQGDVVLSPLGITGVDREKLLSAWLQLCQRRQRTTD</sequence>
<feature type="domain" description="Type II methyltransferase M.Eco57I C-terminal" evidence="8">
    <location>
        <begin position="263"/>
        <end position="513"/>
    </location>
</feature>
<evidence type="ECO:0000256" key="5">
    <source>
        <dbReference type="ARBA" id="ARBA00022691"/>
    </source>
</evidence>
<comment type="catalytic activity">
    <reaction evidence="6">
        <text>a 2'-deoxyadenosine in DNA + S-adenosyl-L-methionine = an N(6)-methyl-2'-deoxyadenosine in DNA + S-adenosyl-L-homocysteine + H(+)</text>
        <dbReference type="Rhea" id="RHEA:15197"/>
        <dbReference type="Rhea" id="RHEA-COMP:12418"/>
        <dbReference type="Rhea" id="RHEA-COMP:12419"/>
        <dbReference type="ChEBI" id="CHEBI:15378"/>
        <dbReference type="ChEBI" id="CHEBI:57856"/>
        <dbReference type="ChEBI" id="CHEBI:59789"/>
        <dbReference type="ChEBI" id="CHEBI:90615"/>
        <dbReference type="ChEBI" id="CHEBI:90616"/>
        <dbReference type="EC" id="2.1.1.72"/>
    </reaction>
</comment>
<dbReference type="SUPFAM" id="SSF53335">
    <property type="entry name" value="S-adenosyl-L-methionine-dependent methyltransferases"/>
    <property type="match status" value="1"/>
</dbReference>
<evidence type="ECO:0000259" key="8">
    <source>
        <dbReference type="Pfam" id="PF22837"/>
    </source>
</evidence>
<dbReference type="CDD" id="cd02440">
    <property type="entry name" value="AdoMet_MTases"/>
    <property type="match status" value="1"/>
</dbReference>
<keyword evidence="4" id="KW-0808">Transferase</keyword>
<dbReference type="InterPro" id="IPR054520">
    <property type="entry name" value="M_Eco57I_C"/>
</dbReference>
<dbReference type="InterPro" id="IPR029063">
    <property type="entry name" value="SAM-dependent_MTases_sf"/>
</dbReference>